<reference evidence="3 4" key="1">
    <citation type="journal article" date="2015" name="Nature">
        <title>rRNA introns, odd ribosomes, and small enigmatic genomes across a large radiation of phyla.</title>
        <authorList>
            <person name="Brown C.T."/>
            <person name="Hug L.A."/>
            <person name="Thomas B.C."/>
            <person name="Sharon I."/>
            <person name="Castelle C.J."/>
            <person name="Singh A."/>
            <person name="Wilkins M.J."/>
            <person name="Williams K.H."/>
            <person name="Banfield J.F."/>
        </authorList>
    </citation>
    <scope>NUCLEOTIDE SEQUENCE [LARGE SCALE GENOMIC DNA]</scope>
</reference>
<comment type="caution">
    <text evidence="3">The sequence shown here is derived from an EMBL/GenBank/DDBJ whole genome shotgun (WGS) entry which is preliminary data.</text>
</comment>
<evidence type="ECO:0000256" key="1">
    <source>
        <dbReference type="SAM" id="MobiDB-lite"/>
    </source>
</evidence>
<dbReference type="EMBL" id="LCIB01000014">
    <property type="protein sequence ID" value="KKT47030.1"/>
    <property type="molecule type" value="Genomic_DNA"/>
</dbReference>
<accession>A0A0G1HJA4</accession>
<proteinExistence type="predicted"/>
<evidence type="ECO:0000256" key="2">
    <source>
        <dbReference type="SAM" id="Phobius"/>
    </source>
</evidence>
<evidence type="ECO:0000313" key="3">
    <source>
        <dbReference type="EMBL" id="KKT47030.1"/>
    </source>
</evidence>
<dbReference type="Proteomes" id="UP000034063">
    <property type="component" value="Unassembled WGS sequence"/>
</dbReference>
<gene>
    <name evidence="3" type="ORF">UW37_C0014G0012</name>
</gene>
<organism evidence="3 4">
    <name type="scientific">Candidatus Gottesmanbacteria bacterium GW2011_GWA2_44_17</name>
    <dbReference type="NCBI Taxonomy" id="1618444"/>
    <lineage>
        <taxon>Bacteria</taxon>
        <taxon>Candidatus Gottesmaniibacteriota</taxon>
    </lineage>
</organism>
<feature type="region of interest" description="Disordered" evidence="1">
    <location>
        <begin position="56"/>
        <end position="83"/>
    </location>
</feature>
<dbReference type="AlphaFoldDB" id="A0A0G1HJA4"/>
<feature type="transmembrane region" description="Helical" evidence="2">
    <location>
        <begin position="101"/>
        <end position="122"/>
    </location>
</feature>
<protein>
    <submittedName>
        <fullName evidence="3">Uncharacterized protein</fullName>
    </submittedName>
</protein>
<keyword evidence="2" id="KW-1133">Transmembrane helix</keyword>
<sequence>MTRLMKLWYASNHVRIEAIETSLPGMPKKTKKEKIIAEYRRKLSIVSARPEATEIVTRHDTASAPTSGVPTFSLQHSPPKNEHSDAIALDPHEFLAIKKDLLMTLILTGCILIGQIILWRVIG</sequence>
<feature type="compositionally biased region" description="Polar residues" evidence="1">
    <location>
        <begin position="63"/>
        <end position="78"/>
    </location>
</feature>
<keyword evidence="2" id="KW-0472">Membrane</keyword>
<evidence type="ECO:0000313" key="4">
    <source>
        <dbReference type="Proteomes" id="UP000034063"/>
    </source>
</evidence>
<name>A0A0G1HJA4_9BACT</name>
<keyword evidence="2" id="KW-0812">Transmembrane</keyword>